<dbReference type="InterPro" id="IPR002716">
    <property type="entry name" value="PIN_dom"/>
</dbReference>
<dbReference type="InterPro" id="IPR052919">
    <property type="entry name" value="TA_system_RNase"/>
</dbReference>
<dbReference type="STRING" id="332977.SAMN05421740_1151"/>
<dbReference type="InterPro" id="IPR029060">
    <property type="entry name" value="PIN-like_dom_sf"/>
</dbReference>
<dbReference type="PANTHER" id="PTHR36173:SF2">
    <property type="entry name" value="RIBONUCLEASE VAPC16"/>
    <property type="match status" value="1"/>
</dbReference>
<feature type="domain" description="PIN" evidence="1">
    <location>
        <begin position="3"/>
        <end position="125"/>
    </location>
</feature>
<dbReference type="Proteomes" id="UP000198916">
    <property type="component" value="Unassembled WGS sequence"/>
</dbReference>
<dbReference type="Pfam" id="PF01850">
    <property type="entry name" value="PIN"/>
    <property type="match status" value="1"/>
</dbReference>
<organism evidence="2 3">
    <name type="scientific">Parapedobacter koreensis</name>
    <dbReference type="NCBI Taxonomy" id="332977"/>
    <lineage>
        <taxon>Bacteria</taxon>
        <taxon>Pseudomonadati</taxon>
        <taxon>Bacteroidota</taxon>
        <taxon>Sphingobacteriia</taxon>
        <taxon>Sphingobacteriales</taxon>
        <taxon>Sphingobacteriaceae</taxon>
        <taxon>Parapedobacter</taxon>
    </lineage>
</organism>
<dbReference type="CDD" id="cd09872">
    <property type="entry name" value="PIN_Sll0205-like"/>
    <property type="match status" value="1"/>
</dbReference>
<name>A0A1H7UDX1_9SPHI</name>
<dbReference type="Gene3D" id="3.40.50.1010">
    <property type="entry name" value="5'-nuclease"/>
    <property type="match status" value="1"/>
</dbReference>
<dbReference type="PANTHER" id="PTHR36173">
    <property type="entry name" value="RIBONUCLEASE VAPC16-RELATED"/>
    <property type="match status" value="1"/>
</dbReference>
<dbReference type="RefSeq" id="WP_090609268.1">
    <property type="nucleotide sequence ID" value="NZ_FNZR01000015.1"/>
</dbReference>
<proteinExistence type="predicted"/>
<evidence type="ECO:0000259" key="1">
    <source>
        <dbReference type="Pfam" id="PF01850"/>
    </source>
</evidence>
<reference evidence="3" key="1">
    <citation type="submission" date="2016-10" db="EMBL/GenBank/DDBJ databases">
        <authorList>
            <person name="Varghese N."/>
            <person name="Submissions S."/>
        </authorList>
    </citation>
    <scope>NUCLEOTIDE SEQUENCE [LARGE SCALE GENOMIC DNA]</scope>
    <source>
        <strain evidence="3">Jip14</strain>
    </source>
</reference>
<gene>
    <name evidence="2" type="ORF">SAMN05421740_1151</name>
</gene>
<dbReference type="AlphaFoldDB" id="A0A1H7UDX1"/>
<dbReference type="SUPFAM" id="SSF88723">
    <property type="entry name" value="PIN domain-like"/>
    <property type="match status" value="1"/>
</dbReference>
<dbReference type="InterPro" id="IPR041705">
    <property type="entry name" value="PIN_Sll0205"/>
</dbReference>
<evidence type="ECO:0000313" key="3">
    <source>
        <dbReference type="Proteomes" id="UP000198916"/>
    </source>
</evidence>
<accession>A0A1H7UDX1</accession>
<dbReference type="OrthoDB" id="9798990at2"/>
<protein>
    <submittedName>
        <fullName evidence="2">PIN domain nuclease, a component of toxin-antitoxin system (PIN domain)</fullName>
    </submittedName>
</protein>
<sequence length="133" mass="14946">MEILIDTQVLIWFQVNHPNLGKTAVRLVTEPNNTIYVSDISLYEIAIKQTIGKLADFNVDIRDIVTVGKEDGFNFLPLSHDAIAAYANVPLHDGHRDPFDRLIIATAKMSGLTLLSADEKFELYDDYVSLIKL</sequence>
<dbReference type="EMBL" id="FNZR01000015">
    <property type="protein sequence ID" value="SEL94895.1"/>
    <property type="molecule type" value="Genomic_DNA"/>
</dbReference>
<evidence type="ECO:0000313" key="2">
    <source>
        <dbReference type="EMBL" id="SEL94895.1"/>
    </source>
</evidence>
<keyword evidence="3" id="KW-1185">Reference proteome</keyword>